<keyword evidence="2" id="KW-1185">Reference proteome</keyword>
<protein>
    <recommendedName>
        <fullName evidence="3">DUF674 domain-containing protein</fullName>
    </recommendedName>
</protein>
<evidence type="ECO:0000313" key="2">
    <source>
        <dbReference type="Proteomes" id="UP000634136"/>
    </source>
</evidence>
<sequence length="244" mass="26818">MASSSSTNKVILKLLIDTSTEKVLFAEASKDFIDFLFNLLGLPIGTVIRLLTKNHMVGCISKLYESIENLNDTYFLNPTHHKEVLLKPNAPISSFLQLPSSNDATSCGDKSGPLKLYMCPSRCSHNVTDVKNTVCPNIYCKQSMNVEVQYYVEKKATEVTHSGGKGGFVKGIVSYMVMDDLVVQPMSTISSITLLSKFHVKDVGALQEKVVEFGMEEGIKLLKASLVSKNVLTTVLLNNMGRTT</sequence>
<dbReference type="EMBL" id="JAAIUW010000010">
    <property type="protein sequence ID" value="KAF7811360.1"/>
    <property type="molecule type" value="Genomic_DNA"/>
</dbReference>
<evidence type="ECO:0000313" key="1">
    <source>
        <dbReference type="EMBL" id="KAF7811360.1"/>
    </source>
</evidence>
<dbReference type="PANTHER" id="PTHR33103">
    <property type="entry name" value="OS01G0153900 PROTEIN"/>
    <property type="match status" value="1"/>
</dbReference>
<comment type="caution">
    <text evidence="1">The sequence shown here is derived from an EMBL/GenBank/DDBJ whole genome shotgun (WGS) entry which is preliminary data.</text>
</comment>
<dbReference type="Pfam" id="PF05056">
    <property type="entry name" value="DUF674"/>
    <property type="match status" value="1"/>
</dbReference>
<reference evidence="1" key="1">
    <citation type="submission" date="2020-09" db="EMBL/GenBank/DDBJ databases">
        <title>Genome-Enabled Discovery of Anthraquinone Biosynthesis in Senna tora.</title>
        <authorList>
            <person name="Kang S.-H."/>
            <person name="Pandey R.P."/>
            <person name="Lee C.-M."/>
            <person name="Sim J.-S."/>
            <person name="Jeong J.-T."/>
            <person name="Choi B.-S."/>
            <person name="Jung M."/>
            <person name="Ginzburg D."/>
            <person name="Zhao K."/>
            <person name="Won S.Y."/>
            <person name="Oh T.-J."/>
            <person name="Yu Y."/>
            <person name="Kim N.-H."/>
            <person name="Lee O.R."/>
            <person name="Lee T.-H."/>
            <person name="Bashyal P."/>
            <person name="Kim T.-S."/>
            <person name="Lee W.-H."/>
            <person name="Kawkins C."/>
            <person name="Kim C.-K."/>
            <person name="Kim J.S."/>
            <person name="Ahn B.O."/>
            <person name="Rhee S.Y."/>
            <person name="Sohng J.K."/>
        </authorList>
    </citation>
    <scope>NUCLEOTIDE SEQUENCE</scope>
    <source>
        <tissue evidence="1">Leaf</tissue>
    </source>
</reference>
<organism evidence="1 2">
    <name type="scientific">Senna tora</name>
    <dbReference type="NCBI Taxonomy" id="362788"/>
    <lineage>
        <taxon>Eukaryota</taxon>
        <taxon>Viridiplantae</taxon>
        <taxon>Streptophyta</taxon>
        <taxon>Embryophyta</taxon>
        <taxon>Tracheophyta</taxon>
        <taxon>Spermatophyta</taxon>
        <taxon>Magnoliopsida</taxon>
        <taxon>eudicotyledons</taxon>
        <taxon>Gunneridae</taxon>
        <taxon>Pentapetalae</taxon>
        <taxon>rosids</taxon>
        <taxon>fabids</taxon>
        <taxon>Fabales</taxon>
        <taxon>Fabaceae</taxon>
        <taxon>Caesalpinioideae</taxon>
        <taxon>Cassia clade</taxon>
        <taxon>Senna</taxon>
    </lineage>
</organism>
<dbReference type="InterPro" id="IPR007750">
    <property type="entry name" value="DUF674"/>
</dbReference>
<dbReference type="AlphaFoldDB" id="A0A834SW59"/>
<evidence type="ECO:0008006" key="3">
    <source>
        <dbReference type="Google" id="ProtNLM"/>
    </source>
</evidence>
<dbReference type="OrthoDB" id="1165547at2759"/>
<accession>A0A834SW59</accession>
<dbReference type="PANTHER" id="PTHR33103:SF19">
    <property type="entry name" value="OS09G0544700 PROTEIN"/>
    <property type="match status" value="1"/>
</dbReference>
<gene>
    <name evidence="1" type="ORF">G2W53_032336</name>
</gene>
<name>A0A834SW59_9FABA</name>
<dbReference type="Proteomes" id="UP000634136">
    <property type="component" value="Unassembled WGS sequence"/>
</dbReference>
<proteinExistence type="predicted"/>